<proteinExistence type="predicted"/>
<evidence type="ECO:0000313" key="2">
    <source>
        <dbReference type="EMBL" id="MBN3547742.1"/>
    </source>
</evidence>
<evidence type="ECO:0000313" key="3">
    <source>
        <dbReference type="Proteomes" id="UP001319060"/>
    </source>
</evidence>
<protein>
    <submittedName>
        <fullName evidence="2">Glycerophosphodiester phosphodiesterase</fullName>
    </submittedName>
</protein>
<sequence>MTYIFAHRGSSKDCPENTMAAFKKAYQDGADGIELDVQLSKDGIPVIIHDEKLDRTTNKKGNVFSYAYNELTKADAGSWFSKTFAGEPVPSLQELLEWIAPLPMLLNIELKNNIIEYDGLEEKVLQLLRHYGMEERTVISSFNHYSLVKIRKMNSYIETAPLYSSGLFEPWEYVKAVCSQSAHPHYKSLHPYIMEGFKQNNIPVRPYTVNSPKWMSYFFEWGTQAIITDYPIHAKEVYSGKSPQTKSKFLQKWW</sequence>
<dbReference type="RefSeq" id="WP_188401949.1">
    <property type="nucleotide sequence ID" value="NZ_BMCE01000001.1"/>
</dbReference>
<feature type="domain" description="GP-PDE" evidence="1">
    <location>
        <begin position="2"/>
        <end position="238"/>
    </location>
</feature>
<organism evidence="2 3">
    <name type="scientific">Fictibacillus barbaricus</name>
    <dbReference type="NCBI Taxonomy" id="182136"/>
    <lineage>
        <taxon>Bacteria</taxon>
        <taxon>Bacillati</taxon>
        <taxon>Bacillota</taxon>
        <taxon>Bacilli</taxon>
        <taxon>Bacillales</taxon>
        <taxon>Fictibacillaceae</taxon>
        <taxon>Fictibacillus</taxon>
    </lineage>
</organism>
<dbReference type="Gene3D" id="3.20.20.190">
    <property type="entry name" value="Phosphatidylinositol (PI) phosphodiesterase"/>
    <property type="match status" value="1"/>
</dbReference>
<gene>
    <name evidence="2" type="ORF">JYA64_20745</name>
</gene>
<reference evidence="2 3" key="1">
    <citation type="submission" date="2021-01" db="EMBL/GenBank/DDBJ databases">
        <title>Genome Sequencing of Type Strains.</title>
        <authorList>
            <person name="Lemaire J.F."/>
            <person name="Inderbitzin P."/>
            <person name="Collins S.B."/>
            <person name="Wespe N."/>
            <person name="Knight-Connoni V."/>
        </authorList>
    </citation>
    <scope>NUCLEOTIDE SEQUENCE [LARGE SCALE GENOMIC DNA]</scope>
    <source>
        <strain evidence="2 3">DSM 14730</strain>
    </source>
</reference>
<name>A0ABS2ZJW9_9BACL</name>
<dbReference type="PROSITE" id="PS51704">
    <property type="entry name" value="GP_PDE"/>
    <property type="match status" value="1"/>
</dbReference>
<keyword evidence="3" id="KW-1185">Reference proteome</keyword>
<dbReference type="Pfam" id="PF03009">
    <property type="entry name" value="GDPD"/>
    <property type="match status" value="1"/>
</dbReference>
<comment type="caution">
    <text evidence="2">The sequence shown here is derived from an EMBL/GenBank/DDBJ whole genome shotgun (WGS) entry which is preliminary data.</text>
</comment>
<dbReference type="InterPro" id="IPR017946">
    <property type="entry name" value="PLC-like_Pdiesterase_TIM-brl"/>
</dbReference>
<dbReference type="PANTHER" id="PTHR46211">
    <property type="entry name" value="GLYCEROPHOSPHORYL DIESTER PHOSPHODIESTERASE"/>
    <property type="match status" value="1"/>
</dbReference>
<dbReference type="InterPro" id="IPR030395">
    <property type="entry name" value="GP_PDE_dom"/>
</dbReference>
<dbReference type="Proteomes" id="UP001319060">
    <property type="component" value="Unassembled WGS sequence"/>
</dbReference>
<dbReference type="PANTHER" id="PTHR46211:SF1">
    <property type="entry name" value="GLYCEROPHOSPHODIESTER PHOSPHODIESTERASE, CYTOPLASMIC"/>
    <property type="match status" value="1"/>
</dbReference>
<accession>A0ABS2ZJW9</accession>
<dbReference type="EMBL" id="JAFHKS010000044">
    <property type="protein sequence ID" value="MBN3547742.1"/>
    <property type="molecule type" value="Genomic_DNA"/>
</dbReference>
<dbReference type="CDD" id="cd08563">
    <property type="entry name" value="GDPD_TtGDE_like"/>
    <property type="match status" value="1"/>
</dbReference>
<evidence type="ECO:0000259" key="1">
    <source>
        <dbReference type="PROSITE" id="PS51704"/>
    </source>
</evidence>
<dbReference type="SUPFAM" id="SSF51695">
    <property type="entry name" value="PLC-like phosphodiesterases"/>
    <property type="match status" value="1"/>
</dbReference>